<gene>
    <name evidence="2" type="ordered locus">Metme_0110</name>
</gene>
<dbReference type="AlphaFoldDB" id="F9ZXY1"/>
<dbReference type="eggNOG" id="COG2304">
    <property type="taxonomic scope" value="Bacteria"/>
</dbReference>
<feature type="transmembrane region" description="Helical" evidence="1">
    <location>
        <begin position="22"/>
        <end position="42"/>
    </location>
</feature>
<reference key="2">
    <citation type="submission" date="2011-05" db="EMBL/GenBank/DDBJ databases">
        <title>Complete genome sequence of the aerobic marine methanotroph Methylomonas methanica MC09.</title>
        <authorList>
            <person name="Boden R."/>
            <person name="Cunliffe M."/>
            <person name="Scanlan J."/>
            <person name="Moussard H."/>
            <person name="Kits K.D."/>
            <person name="Klotz M."/>
            <person name="Jetten M."/>
            <person name="Vuilleumier S."/>
            <person name="Han J."/>
            <person name="Peters L."/>
            <person name="Mikhailova N."/>
            <person name="Teshima H."/>
            <person name="Tapia R."/>
            <person name="Kyrpides N."/>
            <person name="Ivanova N."/>
            <person name="Pagani I."/>
            <person name="Cheng J.-F."/>
            <person name="Goodwin L."/>
            <person name="Han C."/>
            <person name="Hauser L."/>
            <person name="Land M."/>
            <person name="Lapidus A."/>
            <person name="Lucas S."/>
            <person name="Pitluck S."/>
            <person name="Woyke T."/>
            <person name="Stein L.Y."/>
            <person name="Murrell C."/>
        </authorList>
    </citation>
    <scope>NUCLEOTIDE SEQUENCE</scope>
    <source>
        <strain>MC09</strain>
    </source>
</reference>
<accession>F9ZXY1</accession>
<dbReference type="STRING" id="857087.Metme_0110"/>
<protein>
    <recommendedName>
        <fullName evidence="4">DUF4381 domain-containing protein</fullName>
    </recommendedName>
</protein>
<evidence type="ECO:0000313" key="2">
    <source>
        <dbReference type="EMBL" id="AEF98560.1"/>
    </source>
</evidence>
<evidence type="ECO:0008006" key="4">
    <source>
        <dbReference type="Google" id="ProtNLM"/>
    </source>
</evidence>
<sequence length="154" mass="17698">MEPLPLKDIHLPESIGWWPPAVGWWLLPILLILFIVLVRHVYRRLTRKTAIKRAQTLLTQIRRQQNDPLQTLTDLSALLRRTAISTDTLGDVAGLRGQAWLDYLDRKLPDAPFSQGVGRCLADAHYRPTVPEQTDLEALFALCERWLKQQDKPS</sequence>
<organism evidence="2 3">
    <name type="scientific">Methylomonas methanica (strain DSM 25384 / MC09)</name>
    <dbReference type="NCBI Taxonomy" id="857087"/>
    <lineage>
        <taxon>Bacteria</taxon>
        <taxon>Pseudomonadati</taxon>
        <taxon>Pseudomonadota</taxon>
        <taxon>Gammaproteobacteria</taxon>
        <taxon>Methylococcales</taxon>
        <taxon>Methylococcaceae</taxon>
        <taxon>Methylomonas</taxon>
    </lineage>
</organism>
<dbReference type="InterPro" id="IPR025489">
    <property type="entry name" value="DUF4381"/>
</dbReference>
<dbReference type="OrthoDB" id="283083at2"/>
<evidence type="ECO:0000256" key="1">
    <source>
        <dbReference type="SAM" id="Phobius"/>
    </source>
</evidence>
<keyword evidence="1" id="KW-0472">Membrane</keyword>
<keyword evidence="1" id="KW-0812">Transmembrane</keyword>
<dbReference type="EMBL" id="CP002738">
    <property type="protein sequence ID" value="AEF98560.1"/>
    <property type="molecule type" value="Genomic_DNA"/>
</dbReference>
<dbReference type="RefSeq" id="WP_013816833.1">
    <property type="nucleotide sequence ID" value="NC_015572.1"/>
</dbReference>
<name>F9ZXY1_METMM</name>
<evidence type="ECO:0000313" key="3">
    <source>
        <dbReference type="Proteomes" id="UP000008888"/>
    </source>
</evidence>
<keyword evidence="3" id="KW-1185">Reference proteome</keyword>
<dbReference type="HOGENOM" id="CLU_113195_0_2_6"/>
<dbReference type="KEGG" id="mmt:Metme_0110"/>
<proteinExistence type="predicted"/>
<keyword evidence="1" id="KW-1133">Transmembrane helix</keyword>
<dbReference type="Proteomes" id="UP000008888">
    <property type="component" value="Chromosome"/>
</dbReference>
<reference evidence="3" key="3">
    <citation type="submission" date="2011-05" db="EMBL/GenBank/DDBJ databases">
        <title>Complete sequence of Methylomonas methanica MC09.</title>
        <authorList>
            <consortium name="US DOE Joint Genome Institute"/>
            <person name="Lucas S."/>
            <person name="Han J."/>
            <person name="Lapidus A."/>
            <person name="Cheng J.-F."/>
            <person name="Goodwin L."/>
            <person name="Pitluck S."/>
            <person name="Peters L."/>
            <person name="Mikhailova N."/>
            <person name="Teshima H."/>
            <person name="Han C."/>
            <person name="Tapia R."/>
            <person name="Land M."/>
            <person name="Hauser L."/>
            <person name="Kyrpides N."/>
            <person name="Ivanova N."/>
            <person name="Pagani I."/>
            <person name="Stein L."/>
            <person name="Woyke T."/>
        </authorList>
    </citation>
    <scope>NUCLEOTIDE SEQUENCE [LARGE SCALE GENOMIC DNA]</scope>
    <source>
        <strain evidence="3">MC09</strain>
    </source>
</reference>
<reference evidence="2 3" key="1">
    <citation type="journal article" date="2011" name="J. Bacteriol.">
        <title>Complete Genome Sequence of the Aerobic Marine Methanotroph Methylomonas methanica MC09.</title>
        <authorList>
            <person name="Boden R."/>
            <person name="Cunliffe M."/>
            <person name="Scanlan J."/>
            <person name="Moussard H."/>
            <person name="Kits K.D."/>
            <person name="Klotz M.G."/>
            <person name="Jetten M.S."/>
            <person name="Vuilleumier S."/>
            <person name="Han J."/>
            <person name="Peters L."/>
            <person name="Mikhailova N."/>
            <person name="Teshima H."/>
            <person name="Tapia R."/>
            <person name="Kyrpides N."/>
            <person name="Ivanova N."/>
            <person name="Pagani I."/>
            <person name="Cheng J.F."/>
            <person name="Goodwin L."/>
            <person name="Han C."/>
            <person name="Hauser L."/>
            <person name="Land M.L."/>
            <person name="Lapidus A."/>
            <person name="Lucas S."/>
            <person name="Pitluck S."/>
            <person name="Woyke T."/>
            <person name="Stein L."/>
            <person name="Murrell J.C."/>
        </authorList>
    </citation>
    <scope>NUCLEOTIDE SEQUENCE [LARGE SCALE GENOMIC DNA]</scope>
    <source>
        <strain evidence="2 3">MC09</strain>
    </source>
</reference>
<dbReference type="Pfam" id="PF14316">
    <property type="entry name" value="DUF4381"/>
    <property type="match status" value="1"/>
</dbReference>